<evidence type="ECO:0000256" key="10">
    <source>
        <dbReference type="PROSITE-ProRule" id="PRU00042"/>
    </source>
</evidence>
<dbReference type="InterPro" id="IPR036236">
    <property type="entry name" value="Znf_C2H2_sf"/>
</dbReference>
<keyword evidence="9" id="KW-0539">Nucleus</keyword>
<evidence type="ECO:0008006" key="16">
    <source>
        <dbReference type="Google" id="ProtNLM"/>
    </source>
</evidence>
<dbReference type="AlphaFoldDB" id="A0A1W0WMI9"/>
<dbReference type="SUPFAM" id="SSF57667">
    <property type="entry name" value="beta-beta-alpha zinc fingers"/>
    <property type="match status" value="1"/>
</dbReference>
<dbReference type="FunFam" id="3.30.160.60:FF:000125">
    <property type="entry name" value="Putative zinc finger protein 143"/>
    <property type="match status" value="1"/>
</dbReference>
<evidence type="ECO:0000256" key="5">
    <source>
        <dbReference type="ARBA" id="ARBA00022833"/>
    </source>
</evidence>
<evidence type="ECO:0000256" key="9">
    <source>
        <dbReference type="ARBA" id="ARBA00023242"/>
    </source>
</evidence>
<dbReference type="Pfam" id="PF21549">
    <property type="entry name" value="PRDM2_PR"/>
    <property type="match status" value="1"/>
</dbReference>
<dbReference type="Gene3D" id="2.170.270.10">
    <property type="entry name" value="SET domain"/>
    <property type="match status" value="1"/>
</dbReference>
<name>A0A1W0WMI9_HYPEX</name>
<evidence type="ECO:0000256" key="8">
    <source>
        <dbReference type="ARBA" id="ARBA00023163"/>
    </source>
</evidence>
<feature type="compositionally biased region" description="Low complexity" evidence="11">
    <location>
        <begin position="285"/>
        <end position="298"/>
    </location>
</feature>
<organism evidence="14 15">
    <name type="scientific">Hypsibius exemplaris</name>
    <name type="common">Freshwater tardigrade</name>
    <dbReference type="NCBI Taxonomy" id="2072580"/>
    <lineage>
        <taxon>Eukaryota</taxon>
        <taxon>Metazoa</taxon>
        <taxon>Ecdysozoa</taxon>
        <taxon>Tardigrada</taxon>
        <taxon>Eutardigrada</taxon>
        <taxon>Parachela</taxon>
        <taxon>Hypsibioidea</taxon>
        <taxon>Hypsibiidae</taxon>
        <taxon>Hypsibius</taxon>
    </lineage>
</organism>
<keyword evidence="8" id="KW-0804">Transcription</keyword>
<gene>
    <name evidence="14" type="ORF">BV898_09535</name>
</gene>
<sequence>MASLSRAKQKTQNFWCLTCNALCLGGPCVLHTRKMQDQTVITRAFATVPKGLKISLDLEGQGHVFAEQSILPPTIFGPLDAGLTVNPPLRYDYALYSDESVLYYDTSLDLQCNWMKFVRVSEAGHNLLAFQQQGCVYFNAIKEIKAREELVVWYAEDYGKAIGKVRLVPEAINRVESSSTKTTVITRSGAGRTASVSAAAVLKLFAADGGFAQKKTRKGFSYSIAPGMDQSISGDSSHFDPDYDISSGLPDDYESDGDSDADATVDLQLDSSSQTTPIPGHETGSSSSSSSQQQQQVPDSPPNSPPKRKRAMCFVSYSGQPTKRKHGRVATCEPPSQPPAPPRYFQIRDNFYHVPCDQCPKVFHSRKMLEMHAVLHGAMVESDGSKTCPWCALTVLTTMELAVHVDEHAKPQPIQRELACRFCDHRPPTSARLASHMKSRHPKEDDDRVVKNGTKEIAAVNAPKRSHHKKKLIAQPVKSDSTRTIQCLFCKVNFPHTFEGYRERTHHVERHRSADGSFVCPLCRKPFSEHRHVLRHAKDQHKPKDWVCAVPGCGKAFYRQKHLKSHMVTHESEYRAVCGSCGRKFKRSRTRDDHFMALHGENREDYGYRERSVRIAKAMADALVCQYCYKQYIGEERLLQHHRDQHIELLSAEMRERVAFLPPKRRKNRK</sequence>
<dbReference type="Proteomes" id="UP000192578">
    <property type="component" value="Unassembled WGS sequence"/>
</dbReference>
<feature type="domain" description="C2H2-type" evidence="12">
    <location>
        <begin position="576"/>
        <end position="604"/>
    </location>
</feature>
<dbReference type="InterPro" id="IPR001214">
    <property type="entry name" value="SET_dom"/>
</dbReference>
<dbReference type="GO" id="GO:0010468">
    <property type="term" value="P:regulation of gene expression"/>
    <property type="evidence" value="ECO:0007669"/>
    <property type="project" value="TreeGrafter"/>
</dbReference>
<evidence type="ECO:0000259" key="13">
    <source>
        <dbReference type="PROSITE" id="PS50280"/>
    </source>
</evidence>
<keyword evidence="7" id="KW-0238">DNA-binding</keyword>
<feature type="domain" description="SET" evidence="13">
    <location>
        <begin position="50"/>
        <end position="155"/>
    </location>
</feature>
<dbReference type="Gene3D" id="3.30.160.60">
    <property type="entry name" value="Classic Zinc Finger"/>
    <property type="match status" value="2"/>
</dbReference>
<dbReference type="SMART" id="SM00355">
    <property type="entry name" value="ZnF_C2H2"/>
    <property type="match status" value="8"/>
</dbReference>
<evidence type="ECO:0000313" key="14">
    <source>
        <dbReference type="EMBL" id="OQV16392.1"/>
    </source>
</evidence>
<feature type="domain" description="C2H2-type" evidence="12">
    <location>
        <begin position="518"/>
        <end position="546"/>
    </location>
</feature>
<protein>
    <recommendedName>
        <fullName evidence="16">PR domain zinc finger protein 10</fullName>
    </recommendedName>
</protein>
<evidence type="ECO:0000256" key="6">
    <source>
        <dbReference type="ARBA" id="ARBA00023015"/>
    </source>
</evidence>
<dbReference type="EMBL" id="MTYJ01000075">
    <property type="protein sequence ID" value="OQV16392.1"/>
    <property type="molecule type" value="Genomic_DNA"/>
</dbReference>
<keyword evidence="3" id="KW-0677">Repeat</keyword>
<dbReference type="OrthoDB" id="3535323at2759"/>
<dbReference type="InterPro" id="IPR046341">
    <property type="entry name" value="SET_dom_sf"/>
</dbReference>
<feature type="region of interest" description="Disordered" evidence="11">
    <location>
        <begin position="231"/>
        <end position="339"/>
    </location>
</feature>
<dbReference type="PROSITE" id="PS50280">
    <property type="entry name" value="SET"/>
    <property type="match status" value="1"/>
</dbReference>
<evidence type="ECO:0000256" key="3">
    <source>
        <dbReference type="ARBA" id="ARBA00022737"/>
    </source>
</evidence>
<dbReference type="PROSITE" id="PS50157">
    <property type="entry name" value="ZINC_FINGER_C2H2_2"/>
    <property type="match status" value="4"/>
</dbReference>
<feature type="domain" description="C2H2-type" evidence="12">
    <location>
        <begin position="546"/>
        <end position="575"/>
    </location>
</feature>
<dbReference type="GO" id="GO:0008270">
    <property type="term" value="F:zinc ion binding"/>
    <property type="evidence" value="ECO:0007669"/>
    <property type="project" value="UniProtKB-KW"/>
</dbReference>
<proteinExistence type="predicted"/>
<evidence type="ECO:0000256" key="4">
    <source>
        <dbReference type="ARBA" id="ARBA00022771"/>
    </source>
</evidence>
<evidence type="ECO:0000313" key="15">
    <source>
        <dbReference type="Proteomes" id="UP000192578"/>
    </source>
</evidence>
<evidence type="ECO:0000259" key="12">
    <source>
        <dbReference type="PROSITE" id="PS50157"/>
    </source>
</evidence>
<keyword evidence="15" id="KW-1185">Reference proteome</keyword>
<keyword evidence="4 10" id="KW-0863">Zinc-finger</keyword>
<feature type="domain" description="C2H2-type" evidence="12">
    <location>
        <begin position="354"/>
        <end position="376"/>
    </location>
</feature>
<dbReference type="PANTHER" id="PTHR16515">
    <property type="entry name" value="PR DOMAIN ZINC FINGER PROTEIN"/>
    <property type="match status" value="1"/>
</dbReference>
<keyword evidence="2" id="KW-0479">Metal-binding</keyword>
<evidence type="ECO:0000256" key="2">
    <source>
        <dbReference type="ARBA" id="ARBA00022723"/>
    </source>
</evidence>
<dbReference type="PROSITE" id="PS00028">
    <property type="entry name" value="ZINC_FINGER_C2H2_1"/>
    <property type="match status" value="6"/>
</dbReference>
<dbReference type="GO" id="GO:0005634">
    <property type="term" value="C:nucleus"/>
    <property type="evidence" value="ECO:0007669"/>
    <property type="project" value="TreeGrafter"/>
</dbReference>
<feature type="compositionally biased region" description="Acidic residues" evidence="11">
    <location>
        <begin position="251"/>
        <end position="263"/>
    </location>
</feature>
<evidence type="ECO:0000256" key="7">
    <source>
        <dbReference type="ARBA" id="ARBA00023125"/>
    </source>
</evidence>
<accession>A0A1W0WMI9</accession>
<dbReference type="PANTHER" id="PTHR16515:SF2">
    <property type="entry name" value="PR DOMAIN ZINC FINGER PROTEIN 4"/>
    <property type="match status" value="1"/>
</dbReference>
<comment type="subcellular location">
    <subcellularLocation>
        <location evidence="1">Nucleus</location>
    </subcellularLocation>
</comment>
<dbReference type="InterPro" id="IPR013087">
    <property type="entry name" value="Znf_C2H2_type"/>
</dbReference>
<keyword evidence="6" id="KW-0805">Transcription regulation</keyword>
<dbReference type="InterPro" id="IPR050331">
    <property type="entry name" value="Zinc_finger"/>
</dbReference>
<comment type="caution">
    <text evidence="14">The sequence shown here is derived from an EMBL/GenBank/DDBJ whole genome shotgun (WGS) entry which is preliminary data.</text>
</comment>
<keyword evidence="5" id="KW-0862">Zinc</keyword>
<reference evidence="15" key="1">
    <citation type="submission" date="2017-01" db="EMBL/GenBank/DDBJ databases">
        <title>Comparative genomics of anhydrobiosis in the tardigrade Hypsibius dujardini.</title>
        <authorList>
            <person name="Yoshida Y."/>
            <person name="Koutsovoulos G."/>
            <person name="Laetsch D."/>
            <person name="Stevens L."/>
            <person name="Kumar S."/>
            <person name="Horikawa D."/>
            <person name="Ishino K."/>
            <person name="Komine S."/>
            <person name="Tomita M."/>
            <person name="Blaxter M."/>
            <person name="Arakawa K."/>
        </authorList>
    </citation>
    <scope>NUCLEOTIDE SEQUENCE [LARGE SCALE GENOMIC DNA]</scope>
    <source>
        <strain evidence="15">Z151</strain>
    </source>
</reference>
<evidence type="ECO:0000256" key="1">
    <source>
        <dbReference type="ARBA" id="ARBA00004123"/>
    </source>
</evidence>
<evidence type="ECO:0000256" key="11">
    <source>
        <dbReference type="SAM" id="MobiDB-lite"/>
    </source>
</evidence>